<dbReference type="PANTHER" id="PTHR43877">
    <property type="entry name" value="AMINOALKYLPHOSPHONATE N-ACETYLTRANSFERASE-RELATED-RELATED"/>
    <property type="match status" value="1"/>
</dbReference>
<dbReference type="InterPro" id="IPR000182">
    <property type="entry name" value="GNAT_dom"/>
</dbReference>
<dbReference type="Gene3D" id="3.40.630.30">
    <property type="match status" value="1"/>
</dbReference>
<evidence type="ECO:0000259" key="3">
    <source>
        <dbReference type="PROSITE" id="PS51186"/>
    </source>
</evidence>
<dbReference type="InterPro" id="IPR050832">
    <property type="entry name" value="Bact_Acetyltransf"/>
</dbReference>
<dbReference type="Proteomes" id="UP000248724">
    <property type="component" value="Unassembled WGS sequence"/>
</dbReference>
<dbReference type="GO" id="GO:0016747">
    <property type="term" value="F:acyltransferase activity, transferring groups other than amino-acyl groups"/>
    <property type="evidence" value="ECO:0007669"/>
    <property type="project" value="InterPro"/>
</dbReference>
<keyword evidence="2" id="KW-0012">Acyltransferase</keyword>
<sequence>MADEIRIEEMSGQDAEIAEMLIDLTLAEQDHYDHPRETRDEVERRLRVAPTFTGENHLMVARDGRGHAIGVCWVVLFDPGTGLEAELAELYVRPEVRGGGVARSLVAEAVAFLRRRNVSFASVWTRGDNDAALAAYRAAGFAPTEQAVLTWLPLPDR</sequence>
<organism evidence="4 5">
    <name type="scientific">Candidatus Aeolococcus gillhamiae</name>
    <dbReference type="NCBI Taxonomy" id="3127015"/>
    <lineage>
        <taxon>Bacteria</taxon>
        <taxon>Bacillati</taxon>
        <taxon>Candidatus Dormiibacterota</taxon>
        <taxon>Candidatus Dormibacteria</taxon>
        <taxon>Candidatus Aeolococcales</taxon>
        <taxon>Candidatus Aeolococcaceae</taxon>
        <taxon>Candidatus Aeolococcus</taxon>
    </lineage>
</organism>
<dbReference type="Pfam" id="PF00583">
    <property type="entry name" value="Acetyltransf_1"/>
    <property type="match status" value="1"/>
</dbReference>
<comment type="caution">
    <text evidence="4">The sequence shown here is derived from an EMBL/GenBank/DDBJ whole genome shotgun (WGS) entry which is preliminary data.</text>
</comment>
<dbReference type="CDD" id="cd04301">
    <property type="entry name" value="NAT_SF"/>
    <property type="match status" value="1"/>
</dbReference>
<dbReference type="PROSITE" id="PS51186">
    <property type="entry name" value="GNAT"/>
    <property type="match status" value="1"/>
</dbReference>
<name>A0A2W5Z709_9BACT</name>
<dbReference type="PANTHER" id="PTHR43877:SF1">
    <property type="entry name" value="ACETYLTRANSFERASE"/>
    <property type="match status" value="1"/>
</dbReference>
<proteinExistence type="predicted"/>
<reference evidence="4 5" key="1">
    <citation type="journal article" date="2017" name="Nature">
        <title>Atmospheric trace gases support primary production in Antarctic desert surface soil.</title>
        <authorList>
            <person name="Ji M."/>
            <person name="Greening C."/>
            <person name="Vanwonterghem I."/>
            <person name="Carere C.R."/>
            <person name="Bay S.K."/>
            <person name="Steen J.A."/>
            <person name="Montgomery K."/>
            <person name="Lines T."/>
            <person name="Beardall J."/>
            <person name="van Dorst J."/>
            <person name="Snape I."/>
            <person name="Stott M.B."/>
            <person name="Hugenholtz P."/>
            <person name="Ferrari B.C."/>
        </authorList>
    </citation>
    <scope>NUCLEOTIDE SEQUENCE [LARGE SCALE GENOMIC DNA]</scope>
    <source>
        <strain evidence="4">RRmetagenome_bin12</strain>
    </source>
</reference>
<evidence type="ECO:0000256" key="2">
    <source>
        <dbReference type="ARBA" id="ARBA00023315"/>
    </source>
</evidence>
<dbReference type="InterPro" id="IPR016181">
    <property type="entry name" value="Acyl_CoA_acyltransferase"/>
</dbReference>
<evidence type="ECO:0000313" key="4">
    <source>
        <dbReference type="EMBL" id="PZR78536.1"/>
    </source>
</evidence>
<feature type="domain" description="N-acetyltransferase" evidence="3">
    <location>
        <begin position="5"/>
        <end position="157"/>
    </location>
</feature>
<dbReference type="AlphaFoldDB" id="A0A2W5Z709"/>
<dbReference type="SUPFAM" id="SSF55729">
    <property type="entry name" value="Acyl-CoA N-acyltransferases (Nat)"/>
    <property type="match status" value="1"/>
</dbReference>
<gene>
    <name evidence="4" type="ORF">DLM65_12860</name>
</gene>
<evidence type="ECO:0000256" key="1">
    <source>
        <dbReference type="ARBA" id="ARBA00022679"/>
    </source>
</evidence>
<accession>A0A2W5Z709</accession>
<protein>
    <recommendedName>
        <fullName evidence="3">N-acetyltransferase domain-containing protein</fullName>
    </recommendedName>
</protein>
<keyword evidence="1" id="KW-0808">Transferase</keyword>
<dbReference type="EMBL" id="QHBU01000256">
    <property type="protein sequence ID" value="PZR78536.1"/>
    <property type="molecule type" value="Genomic_DNA"/>
</dbReference>
<evidence type="ECO:0000313" key="5">
    <source>
        <dbReference type="Proteomes" id="UP000248724"/>
    </source>
</evidence>